<dbReference type="InterPro" id="IPR036631">
    <property type="entry name" value="MGMT_N_sf"/>
</dbReference>
<dbReference type="InterPro" id="IPR014048">
    <property type="entry name" value="MethylDNA_cys_MeTrfase_DNA-bd"/>
</dbReference>
<evidence type="ECO:0000256" key="1">
    <source>
        <dbReference type="ARBA" id="ARBA00001286"/>
    </source>
</evidence>
<evidence type="ECO:0000256" key="3">
    <source>
        <dbReference type="ARBA" id="ARBA00011918"/>
    </source>
</evidence>
<evidence type="ECO:0000256" key="5">
    <source>
        <dbReference type="ARBA" id="ARBA00022679"/>
    </source>
</evidence>
<keyword evidence="7" id="KW-0234">DNA repair</keyword>
<dbReference type="GO" id="GO:0032259">
    <property type="term" value="P:methylation"/>
    <property type="evidence" value="ECO:0007669"/>
    <property type="project" value="UniProtKB-KW"/>
</dbReference>
<accession>A0A2N6SPV7</accession>
<sequence length="167" mass="19339">MDRLYYETFNSPIGALYAVASHTHLYYLQPVEYSEDALYIQKLQRYQGEIRQQTTPLFLTLQRQLDDYFQQKRQRFSIPLKGVGTDFQRQVWHALTHVEYGQRSSYKQIAQQVGRPKAYQAVGSAIGKKPILILQPCHRILPLNGTLSGFSAGVQRKEYLLTLESII</sequence>
<dbReference type="Proteomes" id="UP000235682">
    <property type="component" value="Unassembled WGS sequence"/>
</dbReference>
<keyword evidence="6" id="KW-0227">DNA damage</keyword>
<dbReference type="Pfam" id="PF01035">
    <property type="entry name" value="DNA_binding_1"/>
    <property type="match status" value="1"/>
</dbReference>
<dbReference type="PANTHER" id="PTHR10815:SF12">
    <property type="entry name" value="METHYLATED-DNA--PROTEIN-CYSTEINE METHYLTRANSFERASE, INDUCIBLE"/>
    <property type="match status" value="1"/>
</dbReference>
<comment type="caution">
    <text evidence="11">The sequence shown here is derived from an EMBL/GenBank/DDBJ whole genome shotgun (WGS) entry which is preliminary data.</text>
</comment>
<protein>
    <recommendedName>
        <fullName evidence="3">methylated-DNA--[protein]-cysteine S-methyltransferase</fullName>
        <ecNumber evidence="3">2.1.1.63</ecNumber>
    </recommendedName>
</protein>
<evidence type="ECO:0000256" key="2">
    <source>
        <dbReference type="ARBA" id="ARBA00008711"/>
    </source>
</evidence>
<gene>
    <name evidence="11" type="ORF">CJ205_01120</name>
</gene>
<evidence type="ECO:0000256" key="4">
    <source>
        <dbReference type="ARBA" id="ARBA00022603"/>
    </source>
</evidence>
<dbReference type="EMBL" id="PNHE01000002">
    <property type="protein sequence ID" value="PMC59097.1"/>
    <property type="molecule type" value="Genomic_DNA"/>
</dbReference>
<dbReference type="Pfam" id="PF02870">
    <property type="entry name" value="Methyltransf_1N"/>
    <property type="match status" value="1"/>
</dbReference>
<dbReference type="SUPFAM" id="SSF53155">
    <property type="entry name" value="Methylated DNA-protein cysteine methyltransferase domain"/>
    <property type="match status" value="1"/>
</dbReference>
<dbReference type="FunFam" id="1.10.10.10:FF:000214">
    <property type="entry name" value="Methylated-DNA--protein-cysteine methyltransferase"/>
    <property type="match status" value="1"/>
</dbReference>
<comment type="similarity">
    <text evidence="2">Belongs to the MGMT family.</text>
</comment>
<evidence type="ECO:0000256" key="7">
    <source>
        <dbReference type="ARBA" id="ARBA00023204"/>
    </source>
</evidence>
<dbReference type="InterPro" id="IPR008332">
    <property type="entry name" value="MethylG_MeTrfase_N"/>
</dbReference>
<dbReference type="STRING" id="84521.SAMN04487994_100356"/>
<dbReference type="Gene3D" id="3.30.160.70">
    <property type="entry name" value="Methylated DNA-protein cysteine methyltransferase domain"/>
    <property type="match status" value="1"/>
</dbReference>
<evidence type="ECO:0000259" key="9">
    <source>
        <dbReference type="Pfam" id="PF01035"/>
    </source>
</evidence>
<dbReference type="InterPro" id="IPR036388">
    <property type="entry name" value="WH-like_DNA-bd_sf"/>
</dbReference>
<keyword evidence="12" id="KW-1185">Reference proteome</keyword>
<dbReference type="GO" id="GO:0003908">
    <property type="term" value="F:methylated-DNA-[protein]-cysteine S-methyltransferase activity"/>
    <property type="evidence" value="ECO:0007669"/>
    <property type="project" value="UniProtKB-EC"/>
</dbReference>
<dbReference type="InterPro" id="IPR036217">
    <property type="entry name" value="MethylDNA_cys_MeTrfase_DNAb"/>
</dbReference>
<dbReference type="SUPFAM" id="SSF46767">
    <property type="entry name" value="Methylated DNA-protein cysteine methyltransferase, C-terminal domain"/>
    <property type="match status" value="1"/>
</dbReference>
<comment type="catalytic activity">
    <reaction evidence="8">
        <text>a 6-O-methyl-2'-deoxyguanosine in DNA + L-cysteinyl-[protein] = S-methyl-L-cysteinyl-[protein] + a 2'-deoxyguanosine in DNA</text>
        <dbReference type="Rhea" id="RHEA:24000"/>
        <dbReference type="Rhea" id="RHEA-COMP:10131"/>
        <dbReference type="Rhea" id="RHEA-COMP:10132"/>
        <dbReference type="Rhea" id="RHEA-COMP:11367"/>
        <dbReference type="Rhea" id="RHEA-COMP:11368"/>
        <dbReference type="ChEBI" id="CHEBI:29950"/>
        <dbReference type="ChEBI" id="CHEBI:82612"/>
        <dbReference type="ChEBI" id="CHEBI:85445"/>
        <dbReference type="ChEBI" id="CHEBI:85448"/>
        <dbReference type="EC" id="2.1.1.63"/>
    </reaction>
</comment>
<dbReference type="NCBIfam" id="TIGR00589">
    <property type="entry name" value="ogt"/>
    <property type="match status" value="1"/>
</dbReference>
<dbReference type="RefSeq" id="WP_102227804.1">
    <property type="nucleotide sequence ID" value="NZ_PNFY01000019.1"/>
</dbReference>
<dbReference type="PANTHER" id="PTHR10815">
    <property type="entry name" value="METHYLATED-DNA--PROTEIN-CYSTEINE METHYLTRANSFERASE"/>
    <property type="match status" value="1"/>
</dbReference>
<dbReference type="CDD" id="cd06445">
    <property type="entry name" value="ATase"/>
    <property type="match status" value="1"/>
</dbReference>
<evidence type="ECO:0000259" key="10">
    <source>
        <dbReference type="Pfam" id="PF02870"/>
    </source>
</evidence>
<comment type="catalytic activity">
    <reaction evidence="1">
        <text>a 4-O-methyl-thymidine in DNA + L-cysteinyl-[protein] = a thymidine in DNA + S-methyl-L-cysteinyl-[protein]</text>
        <dbReference type="Rhea" id="RHEA:53428"/>
        <dbReference type="Rhea" id="RHEA-COMP:10131"/>
        <dbReference type="Rhea" id="RHEA-COMP:10132"/>
        <dbReference type="Rhea" id="RHEA-COMP:13555"/>
        <dbReference type="Rhea" id="RHEA-COMP:13556"/>
        <dbReference type="ChEBI" id="CHEBI:29950"/>
        <dbReference type="ChEBI" id="CHEBI:82612"/>
        <dbReference type="ChEBI" id="CHEBI:137386"/>
        <dbReference type="ChEBI" id="CHEBI:137387"/>
        <dbReference type="EC" id="2.1.1.63"/>
    </reaction>
</comment>
<dbReference type="OrthoDB" id="9802228at2"/>
<name>A0A2N6SPV7_9LACT</name>
<keyword evidence="4" id="KW-0489">Methyltransferase</keyword>
<feature type="domain" description="Methylguanine DNA methyltransferase ribonuclease-like" evidence="10">
    <location>
        <begin position="4"/>
        <end position="81"/>
    </location>
</feature>
<keyword evidence="5" id="KW-0808">Transferase</keyword>
<proteinExistence type="inferred from homology"/>
<dbReference type="GO" id="GO:0006281">
    <property type="term" value="P:DNA repair"/>
    <property type="evidence" value="ECO:0007669"/>
    <property type="project" value="UniProtKB-KW"/>
</dbReference>
<dbReference type="Gene3D" id="1.10.10.10">
    <property type="entry name" value="Winged helix-like DNA-binding domain superfamily/Winged helix DNA-binding domain"/>
    <property type="match status" value="1"/>
</dbReference>
<evidence type="ECO:0000256" key="6">
    <source>
        <dbReference type="ARBA" id="ARBA00022763"/>
    </source>
</evidence>
<dbReference type="AlphaFoldDB" id="A0A2N6SPV7"/>
<evidence type="ECO:0000313" key="11">
    <source>
        <dbReference type="EMBL" id="PMC59097.1"/>
    </source>
</evidence>
<reference evidence="11 12" key="1">
    <citation type="submission" date="2017-09" db="EMBL/GenBank/DDBJ databases">
        <title>Bacterial strain isolated from the female urinary microbiota.</title>
        <authorList>
            <person name="Thomas-White K."/>
            <person name="Kumar N."/>
            <person name="Forster S."/>
            <person name="Putonti C."/>
            <person name="Lawley T."/>
            <person name="Wolfe A.J."/>
        </authorList>
    </citation>
    <scope>NUCLEOTIDE SEQUENCE [LARGE SCALE GENOMIC DNA]</scope>
    <source>
        <strain evidence="11 12">UMB0852</strain>
    </source>
</reference>
<evidence type="ECO:0000313" key="12">
    <source>
        <dbReference type="Proteomes" id="UP000235682"/>
    </source>
</evidence>
<evidence type="ECO:0000256" key="8">
    <source>
        <dbReference type="ARBA" id="ARBA00049348"/>
    </source>
</evidence>
<feature type="domain" description="Methylated-DNA-[protein]-cysteine S-methyltransferase DNA binding" evidence="9">
    <location>
        <begin position="86"/>
        <end position="165"/>
    </location>
</feature>
<dbReference type="EC" id="2.1.1.63" evidence="3"/>
<organism evidence="11 12">
    <name type="scientific">Dolosicoccus paucivorans</name>
    <dbReference type="NCBI Taxonomy" id="84521"/>
    <lineage>
        <taxon>Bacteria</taxon>
        <taxon>Bacillati</taxon>
        <taxon>Bacillota</taxon>
        <taxon>Bacilli</taxon>
        <taxon>Lactobacillales</taxon>
        <taxon>Aerococcaceae</taxon>
        <taxon>Dolosicoccus</taxon>
    </lineage>
</organism>